<dbReference type="Proteomes" id="UP000279331">
    <property type="component" value="Unassembled WGS sequence"/>
</dbReference>
<dbReference type="PANTHER" id="PTHR35868:SF4">
    <property type="entry name" value="DUF2804 DOMAIN-CONTAINING PROTEIN"/>
    <property type="match status" value="1"/>
</dbReference>
<reference evidence="1 2" key="1">
    <citation type="submission" date="2018-09" db="EMBL/GenBank/DDBJ databases">
        <authorList>
            <person name="Tagini F."/>
        </authorList>
    </citation>
    <scope>NUCLEOTIDE SEQUENCE [LARGE SCALE GENOMIC DNA]</scope>
    <source>
        <strain evidence="1 2">MK42</strain>
    </source>
</reference>
<sequence>MLHVQRRRLIALDVRGRSDQIVTQTYTGMTLPVPAHEVASPSRDVGMPSSVSRRGAIGTALRYTPAVNTETPPTGPSGLVRTHEPPPAQLVVDGCYRFGTYNGPIARINPLDVVTATGARGRLQRAVRNARLKEWEAFQLGDDALFVLGAVYDTKSISLLQVLVVDKQAATIRRWEQKVPTSMVHVARGLDHTRSHGRVGRFSLQLTNEMDSGLVAVDASHPGRGALPPLELHGAGRCGPGEAGHLVICHPFADNRALYSHKTMMPFAGTLRAGAELTVLEPDRSFMILDDHHGDYPSPMQYDWVTAVRRSDGGRVEGFNLTDNQVRDPQRYNENAVWLGDRVHRLPAVHVERPDGPWGPWIVRDADGSGQVEVRFTPTVRSEMHVGPRRSLAEYYAPFGWYEGRIHTDDVDLSVDGMFGMGEQKFIRI</sequence>
<gene>
    <name evidence="1" type="ORF">LAUMK42_02963</name>
</gene>
<comment type="caution">
    <text evidence="1">The sequence shown here is derived from an EMBL/GenBank/DDBJ whole genome shotgun (WGS) entry which is preliminary data.</text>
</comment>
<dbReference type="Pfam" id="PF10974">
    <property type="entry name" value="DUF2804"/>
    <property type="match status" value="1"/>
</dbReference>
<proteinExistence type="predicted"/>
<evidence type="ECO:0008006" key="3">
    <source>
        <dbReference type="Google" id="ProtNLM"/>
    </source>
</evidence>
<dbReference type="InterPro" id="IPR021243">
    <property type="entry name" value="DUF2804"/>
</dbReference>
<name>A0AB38UU79_9MYCO</name>
<organism evidence="1 2">
    <name type="scientific">Mycobacterium persicum</name>
    <dbReference type="NCBI Taxonomy" id="1487726"/>
    <lineage>
        <taxon>Bacteria</taxon>
        <taxon>Bacillati</taxon>
        <taxon>Actinomycetota</taxon>
        <taxon>Actinomycetes</taxon>
        <taxon>Mycobacteriales</taxon>
        <taxon>Mycobacteriaceae</taxon>
        <taxon>Mycobacterium</taxon>
    </lineage>
</organism>
<evidence type="ECO:0000313" key="1">
    <source>
        <dbReference type="EMBL" id="VAZ84144.1"/>
    </source>
</evidence>
<evidence type="ECO:0000313" key="2">
    <source>
        <dbReference type="Proteomes" id="UP000279331"/>
    </source>
</evidence>
<protein>
    <recommendedName>
        <fullName evidence="3">DUF2804 family protein</fullName>
    </recommendedName>
</protein>
<accession>A0AB38UU79</accession>
<dbReference type="AlphaFoldDB" id="A0AB38UU79"/>
<dbReference type="EMBL" id="UPHL01000076">
    <property type="protein sequence ID" value="VAZ84144.1"/>
    <property type="molecule type" value="Genomic_DNA"/>
</dbReference>
<dbReference type="PANTHER" id="PTHR35868">
    <property type="entry name" value="DUF2804 DOMAIN-CONTAINING PROTEIN-RELATED"/>
    <property type="match status" value="1"/>
</dbReference>